<dbReference type="InterPro" id="IPR008686">
    <property type="entry name" value="RNA_pol_mitovir"/>
</dbReference>
<evidence type="ECO:0000313" key="4">
    <source>
        <dbReference type="EMBL" id="QHD64818.1"/>
    </source>
</evidence>
<sequence length="722" mass="84383">MRKSFVKILWRLLQLNFPMIEVRPILGPYFKLIFNFLKNWNTLSTIKYLKQVRLHCTRYICGNPLYTNKMSIGLDKDGWPKIFYFLKPLVDSKRVPMLKFVMTILNFTRGWELSSSEWAKVKPNYEVVTSPSTCKHTIPSGVINSFVKDFKLKSVSPSFNKDKDIYLSSKAGPEGPATLTSMQSLLNYNYQTMQHIFNITDENGVNYFVDSYRYAFENKIVPKKLKTLGKISFIKDPEAKLRLVAISDYFTQLYLKPIHTNILNLLKKFECDRTFTQNPLHNWDTSENNFWSLDLSSATDRFPVKLQMRLLTRIYNQNLANSWHLLLQNREFMTPEGSVVNYATGQPMGTYSSWAVFTLCHHLVVYYCAHLNGIKNFNQYMILGDDIVIHNDKVAESYKKIIRELGVELSDNKTHVSNDTYEFAKRWIKPLQNVEITGLPLKGILSNWKNPFIVFTIIYDYYKIKGNLFMSNYSLVMMVKRFYHKLLIGKQNHSLSKSTYNKLKNFSLALDINFNFISYDKIRLLFCQKCKNDIYMIPTEGVALLEYRRILSDGLASVVAKFNNGIINNPKMLLNKFEIEDKNILRFFPVFVAVRNVINVTWNKVKQWDSSESLMLHDISKDLNDLSIDNIFNKDRNKIQSLLSIGKILNTGFKKLNSTDEIYYGSSWATSTYTISNDLARQSQKLFANDLLENVMNGKYEKELTHEERAERTRLMWENFMK</sequence>
<keyword evidence="3" id="KW-0548">Nucleotidyltransferase</keyword>
<evidence type="ECO:0000256" key="2">
    <source>
        <dbReference type="ARBA" id="ARBA00022679"/>
    </source>
</evidence>
<reference evidence="4" key="1">
    <citation type="submission" date="2019-10" db="EMBL/GenBank/DDBJ databases">
        <title>The miscellaneous mycovirome associated to the plant pathogenic fungus Erysiphe necator.</title>
        <authorList>
            <person name="Rodriguez Romero J."/>
            <person name="Chiapello M."/>
            <person name="Cordoba L."/>
            <person name="Turina M."/>
            <person name="Ayllon M.A."/>
        </authorList>
    </citation>
    <scope>NUCLEOTIDE SEQUENCE</scope>
    <source>
        <strain evidence="4">PMS-18_DN52059</strain>
    </source>
</reference>
<dbReference type="PANTHER" id="PTHR34456">
    <property type="entry name" value="MITOVIRUS RNA-DEPENDENT RNA POLYMERASE"/>
    <property type="match status" value="1"/>
</dbReference>
<evidence type="ECO:0000256" key="1">
    <source>
        <dbReference type="ARBA" id="ARBA00022484"/>
    </source>
</evidence>
<protein>
    <submittedName>
        <fullName evidence="4">RdRp</fullName>
    </submittedName>
</protein>
<dbReference type="EMBL" id="MN557013">
    <property type="protein sequence ID" value="QHD64818.1"/>
    <property type="molecule type" value="Genomic_RNA"/>
</dbReference>
<accession>A0A7U3RCZ4</accession>
<dbReference type="GO" id="GO:0003968">
    <property type="term" value="F:RNA-directed RNA polymerase activity"/>
    <property type="evidence" value="ECO:0007669"/>
    <property type="project" value="UniProtKB-KW"/>
</dbReference>
<dbReference type="Pfam" id="PF05919">
    <property type="entry name" value="Mitovir_RNA_pol"/>
    <property type="match status" value="1"/>
</dbReference>
<keyword evidence="2" id="KW-0808">Transferase</keyword>
<keyword evidence="1" id="KW-0696">RNA-directed RNA polymerase</keyword>
<organism evidence="4">
    <name type="scientific">Erysiphe necator associated mitovirus 7</name>
    <dbReference type="NCBI Taxonomy" id="2691995"/>
    <lineage>
        <taxon>Viruses</taxon>
        <taxon>Riboviria</taxon>
        <taxon>Orthornavirae</taxon>
        <taxon>Lenarviricota</taxon>
        <taxon>Howeltoviricetes</taxon>
        <taxon>Cryppavirales</taxon>
        <taxon>Mitoviridae</taxon>
        <taxon>Mitovirus</taxon>
    </lineage>
</organism>
<name>A0A7U3RCZ4_9VIRU</name>
<dbReference type="InterPro" id="IPR043502">
    <property type="entry name" value="DNA/RNA_pol_sf"/>
</dbReference>
<evidence type="ECO:0000256" key="3">
    <source>
        <dbReference type="ARBA" id="ARBA00022695"/>
    </source>
</evidence>
<dbReference type="SUPFAM" id="SSF56672">
    <property type="entry name" value="DNA/RNA polymerases"/>
    <property type="match status" value="1"/>
</dbReference>
<proteinExistence type="predicted"/>
<dbReference type="PANTHER" id="PTHR34456:SF9">
    <property type="entry name" value="MITOVIRUS RNA-DEPENDENT RNA POLYMERASE"/>
    <property type="match status" value="1"/>
</dbReference>